<dbReference type="OrthoDB" id="9800027at2"/>
<reference evidence="1 2" key="1">
    <citation type="submission" date="2019-11" db="EMBL/GenBank/DDBJ databases">
        <title>Agromyces kandeliae sp. nov., isolated from mangrove soil.</title>
        <authorList>
            <person name="Wang R."/>
        </authorList>
    </citation>
    <scope>NUCLEOTIDE SEQUENCE [LARGE SCALE GENOMIC DNA]</scope>
    <source>
        <strain evidence="1 2">JCM 11431</strain>
    </source>
</reference>
<organism evidence="1 2">
    <name type="scientific">Agromyces luteolus</name>
    <dbReference type="NCBI Taxonomy" id="88373"/>
    <lineage>
        <taxon>Bacteria</taxon>
        <taxon>Bacillati</taxon>
        <taxon>Actinomycetota</taxon>
        <taxon>Actinomycetes</taxon>
        <taxon>Micrococcales</taxon>
        <taxon>Microbacteriaceae</taxon>
        <taxon>Agromyces</taxon>
    </lineage>
</organism>
<dbReference type="AlphaFoldDB" id="A0A7C9LE06"/>
<dbReference type="Proteomes" id="UP000480122">
    <property type="component" value="Unassembled WGS sequence"/>
</dbReference>
<gene>
    <name evidence="1" type="ORF">GLX25_13610</name>
</gene>
<dbReference type="InterPro" id="IPR025336">
    <property type="entry name" value="SCO4226-like"/>
</dbReference>
<dbReference type="InterPro" id="IPR042557">
    <property type="entry name" value="SCO4226"/>
</dbReference>
<sequence length="91" mass="10080">MPYFVIERNYAEDGVVPVEAAPDINLINDEEDVRWVYSFLSIDRRKSYCLYEAPSIEAIRAAAVRAGLPADVVTELHGRVMPSGELAPTIG</sequence>
<dbReference type="RefSeq" id="WP_155843013.1">
    <property type="nucleotide sequence ID" value="NZ_BAAAIA010000015.1"/>
</dbReference>
<comment type="caution">
    <text evidence="1">The sequence shown here is derived from an EMBL/GenBank/DDBJ whole genome shotgun (WGS) entry which is preliminary data.</text>
</comment>
<evidence type="ECO:0000313" key="1">
    <source>
        <dbReference type="EMBL" id="MUN08152.1"/>
    </source>
</evidence>
<proteinExistence type="predicted"/>
<keyword evidence="2" id="KW-1185">Reference proteome</keyword>
<dbReference type="EMBL" id="WODA01000024">
    <property type="protein sequence ID" value="MUN08152.1"/>
    <property type="molecule type" value="Genomic_DNA"/>
</dbReference>
<dbReference type="Pfam" id="PF14026">
    <property type="entry name" value="SCO4226-like"/>
    <property type="match status" value="1"/>
</dbReference>
<accession>A0A7C9LE06</accession>
<evidence type="ECO:0000313" key="2">
    <source>
        <dbReference type="Proteomes" id="UP000480122"/>
    </source>
</evidence>
<protein>
    <submittedName>
        <fullName evidence="1">DUF4242 domain-containing protein</fullName>
    </submittedName>
</protein>
<name>A0A7C9LE06_9MICO</name>
<dbReference type="Gene3D" id="3.30.70.3090">
    <property type="entry name" value="ORF SCO4226, nickel-binding ferredoxin-like monomer"/>
    <property type="match status" value="1"/>
</dbReference>